<name>A0A917RCA6_9ACTN</name>
<evidence type="ECO:0000313" key="2">
    <source>
        <dbReference type="EMBL" id="GGL00572.1"/>
    </source>
</evidence>
<reference evidence="2" key="1">
    <citation type="journal article" date="2014" name="Int. J. Syst. Evol. Microbiol.">
        <title>Complete genome sequence of Corynebacterium casei LMG S-19264T (=DSM 44701T), isolated from a smear-ripened cheese.</title>
        <authorList>
            <consortium name="US DOE Joint Genome Institute (JGI-PGF)"/>
            <person name="Walter F."/>
            <person name="Albersmeier A."/>
            <person name="Kalinowski J."/>
            <person name="Ruckert C."/>
        </authorList>
    </citation>
    <scope>NUCLEOTIDE SEQUENCE</scope>
    <source>
        <strain evidence="2">JCM 13064</strain>
    </source>
</reference>
<gene>
    <name evidence="2" type="ORF">GCM10007964_48330</name>
</gene>
<organism evidence="2 3">
    <name type="scientific">Sphaerisporangium melleum</name>
    <dbReference type="NCBI Taxonomy" id="321316"/>
    <lineage>
        <taxon>Bacteria</taxon>
        <taxon>Bacillati</taxon>
        <taxon>Actinomycetota</taxon>
        <taxon>Actinomycetes</taxon>
        <taxon>Streptosporangiales</taxon>
        <taxon>Streptosporangiaceae</taxon>
        <taxon>Sphaerisporangium</taxon>
    </lineage>
</organism>
<comment type="caution">
    <text evidence="2">The sequence shown here is derived from an EMBL/GenBank/DDBJ whole genome shotgun (WGS) entry which is preliminary data.</text>
</comment>
<protein>
    <submittedName>
        <fullName evidence="2">Uncharacterized protein</fullName>
    </submittedName>
</protein>
<dbReference type="AlphaFoldDB" id="A0A917RCA6"/>
<sequence length="112" mass="12141">MPQKATAAPKDAKRERANAGRGAKRKQEPEPRSAHEEARRGRPRRPGVELPLLGRVEVPPPDRVAFYVALSLLAAFEVIEWPLALVIGAGHFLAAQDFSKALRGVGQAAETV</sequence>
<reference evidence="2" key="2">
    <citation type="submission" date="2020-09" db="EMBL/GenBank/DDBJ databases">
        <authorList>
            <person name="Sun Q."/>
            <person name="Ohkuma M."/>
        </authorList>
    </citation>
    <scope>NUCLEOTIDE SEQUENCE</scope>
    <source>
        <strain evidence="2">JCM 13064</strain>
    </source>
</reference>
<accession>A0A917RCA6</accession>
<feature type="compositionally biased region" description="Basic and acidic residues" evidence="1">
    <location>
        <begin position="25"/>
        <end position="40"/>
    </location>
</feature>
<evidence type="ECO:0000313" key="3">
    <source>
        <dbReference type="Proteomes" id="UP000645217"/>
    </source>
</evidence>
<dbReference type="Proteomes" id="UP000645217">
    <property type="component" value="Unassembled WGS sequence"/>
</dbReference>
<proteinExistence type="predicted"/>
<dbReference type="EMBL" id="BMNT01000028">
    <property type="protein sequence ID" value="GGL00572.1"/>
    <property type="molecule type" value="Genomic_DNA"/>
</dbReference>
<dbReference type="RefSeq" id="WP_203968526.1">
    <property type="nucleotide sequence ID" value="NZ_BMNT01000028.1"/>
</dbReference>
<evidence type="ECO:0000256" key="1">
    <source>
        <dbReference type="SAM" id="MobiDB-lite"/>
    </source>
</evidence>
<feature type="region of interest" description="Disordered" evidence="1">
    <location>
        <begin position="1"/>
        <end position="49"/>
    </location>
</feature>
<keyword evidence="3" id="KW-1185">Reference proteome</keyword>